<dbReference type="SUPFAM" id="SSF53300">
    <property type="entry name" value="vWA-like"/>
    <property type="match status" value="1"/>
</dbReference>
<evidence type="ECO:0000259" key="3">
    <source>
        <dbReference type="SMART" id="SM00327"/>
    </source>
</evidence>
<keyword evidence="5" id="KW-1185">Reference proteome</keyword>
<evidence type="ECO:0000313" key="5">
    <source>
        <dbReference type="Proteomes" id="UP000656804"/>
    </source>
</evidence>
<dbReference type="Pfam" id="PF02342">
    <property type="entry name" value="TerD"/>
    <property type="match status" value="1"/>
</dbReference>
<reference evidence="4" key="1">
    <citation type="submission" date="2020-11" db="EMBL/GenBank/DDBJ databases">
        <title>Nocardioides sp. CBS4Y-1, whole genome shotgun sequence.</title>
        <authorList>
            <person name="Tuo L."/>
        </authorList>
    </citation>
    <scope>NUCLEOTIDE SEQUENCE</scope>
    <source>
        <strain evidence="4">CBS4Y-1</strain>
    </source>
</reference>
<dbReference type="InterPro" id="IPR002035">
    <property type="entry name" value="VWF_A"/>
</dbReference>
<dbReference type="InterPro" id="IPR036465">
    <property type="entry name" value="vWFA_dom_sf"/>
</dbReference>
<dbReference type="EMBL" id="JADIVZ010000006">
    <property type="protein sequence ID" value="MBF4162662.1"/>
    <property type="molecule type" value="Genomic_DNA"/>
</dbReference>
<feature type="region of interest" description="Disordered" evidence="2">
    <location>
        <begin position="154"/>
        <end position="181"/>
    </location>
</feature>
<dbReference type="Gene3D" id="2.60.60.30">
    <property type="entry name" value="sav2460 like domains"/>
    <property type="match status" value="1"/>
</dbReference>
<dbReference type="PANTHER" id="PTHR32097">
    <property type="entry name" value="CAMP-BINDING PROTEIN 1-RELATED"/>
    <property type="match status" value="1"/>
</dbReference>
<gene>
    <name evidence="4" type="ORF">ISG29_13270</name>
</gene>
<evidence type="ECO:0000313" key="4">
    <source>
        <dbReference type="EMBL" id="MBF4162662.1"/>
    </source>
</evidence>
<feature type="domain" description="VWFA" evidence="3">
    <location>
        <begin position="218"/>
        <end position="388"/>
    </location>
</feature>
<sequence length="421" mass="44797">MADTLAPGQNVPLGSDRLTISTDASVDLIALVLSADGQVSGDADMVFYNAPNGAGVRLDAATLHVATDELRSGAERVALVASVDQPGRPLGTVTITDGPAQYSFTPSGLTTQTAVVLVEVYLRNGAWKLRAVGAGYDDGLAGLARDFGVDVADEAAPEPPAAPTAPTAAPEPPPTQTPAPISLIKGEERLPIDLRKKLTERRDLVKVSLAKRGASGLRARIIGVLDTSGSTTGLYKRGVFTRAVERIMAIAAAVDDDAEMQMFLMGSKTVRVDDLQVGDLPAWLARYTAKRPKQAGYGNHEAAAFEEVSGYLRGQDADVPTLVLWFHDGGVTDNRGTERAVRDAVEVPAFWQFVGLGRSNYGVLERLDDLGGRRVDNTGFFALDDIDRVADADLYERILSEFPSWVRAYYPPGHPAVAGLA</sequence>
<proteinExistence type="inferred from homology"/>
<dbReference type="InterPro" id="IPR051324">
    <property type="entry name" value="Stress/Tellurium_Resist"/>
</dbReference>
<dbReference type="SMART" id="SM00327">
    <property type="entry name" value="VWA"/>
    <property type="match status" value="1"/>
</dbReference>
<accession>A0A930V2M2</accession>
<evidence type="ECO:0000256" key="1">
    <source>
        <dbReference type="ARBA" id="ARBA00008775"/>
    </source>
</evidence>
<dbReference type="InterPro" id="IPR003325">
    <property type="entry name" value="TerD"/>
</dbReference>
<dbReference type="RefSeq" id="WP_194503920.1">
    <property type="nucleotide sequence ID" value="NZ_JADIVZ010000006.1"/>
</dbReference>
<name>A0A930V2M2_9ACTN</name>
<organism evidence="4 5">
    <name type="scientific">Nocardioides acrostichi</name>
    <dbReference type="NCBI Taxonomy" id="2784339"/>
    <lineage>
        <taxon>Bacteria</taxon>
        <taxon>Bacillati</taxon>
        <taxon>Actinomycetota</taxon>
        <taxon>Actinomycetes</taxon>
        <taxon>Propionibacteriales</taxon>
        <taxon>Nocardioidaceae</taxon>
        <taxon>Nocardioides</taxon>
    </lineage>
</organism>
<feature type="compositionally biased region" description="Pro residues" evidence="2">
    <location>
        <begin position="157"/>
        <end position="177"/>
    </location>
</feature>
<dbReference type="InterPro" id="IPR019303">
    <property type="entry name" value="vWA_TerF_C"/>
</dbReference>
<dbReference type="CDD" id="cd06974">
    <property type="entry name" value="TerD_like"/>
    <property type="match status" value="1"/>
</dbReference>
<dbReference type="Proteomes" id="UP000656804">
    <property type="component" value="Unassembled WGS sequence"/>
</dbReference>
<dbReference type="AlphaFoldDB" id="A0A930V2M2"/>
<evidence type="ECO:0000256" key="2">
    <source>
        <dbReference type="SAM" id="MobiDB-lite"/>
    </source>
</evidence>
<dbReference type="PANTHER" id="PTHR32097:SF4">
    <property type="entry name" value="GENERAL STRESS PROTEIN 16U"/>
    <property type="match status" value="1"/>
</dbReference>
<protein>
    <submittedName>
        <fullName evidence="4">VWA domain-containing protein</fullName>
    </submittedName>
</protein>
<comment type="caution">
    <text evidence="4">The sequence shown here is derived from an EMBL/GenBank/DDBJ whole genome shotgun (WGS) entry which is preliminary data.</text>
</comment>
<dbReference type="Pfam" id="PF10138">
    <property type="entry name" value="vWA-TerF-like"/>
    <property type="match status" value="1"/>
</dbReference>
<comment type="similarity">
    <text evidence="1">Belongs to the CAPAB/TerDEXZ family.</text>
</comment>